<keyword evidence="4 6" id="KW-1133">Transmembrane helix</keyword>
<evidence type="ECO:0000256" key="1">
    <source>
        <dbReference type="ARBA" id="ARBA00004370"/>
    </source>
</evidence>
<proteinExistence type="inferred from homology"/>
<dbReference type="GO" id="GO:0016020">
    <property type="term" value="C:membrane"/>
    <property type="evidence" value="ECO:0007669"/>
    <property type="project" value="UniProtKB-SubCell"/>
</dbReference>
<evidence type="ECO:0000256" key="3">
    <source>
        <dbReference type="ARBA" id="ARBA00022692"/>
    </source>
</evidence>
<dbReference type="AlphaFoldDB" id="A0AAW1SDG5"/>
<dbReference type="Proteomes" id="UP001445335">
    <property type="component" value="Unassembled WGS sequence"/>
</dbReference>
<keyword evidence="9" id="KW-1185">Reference proteome</keyword>
<evidence type="ECO:0000259" key="7">
    <source>
        <dbReference type="Pfam" id="PF04116"/>
    </source>
</evidence>
<evidence type="ECO:0000256" key="2">
    <source>
        <dbReference type="ARBA" id="ARBA00009324"/>
    </source>
</evidence>
<comment type="caution">
    <text evidence="8">The sequence shown here is derived from an EMBL/GenBank/DDBJ whole genome shotgun (WGS) entry which is preliminary data.</text>
</comment>
<feature type="transmembrane region" description="Helical" evidence="6">
    <location>
        <begin position="112"/>
        <end position="132"/>
    </location>
</feature>
<sequence>MECLELFIPRSPTQFVISTDTVQREALCCVVALAAGFGVGAANYVFERVGFQLCRALEARGVVRRFVPTGGQFEEHPLSNVWAVGAPYIALYYLIARFLWPGLSERMVVSFNLLEVWVFVWCAMVAHDAWFYSMHRLFHQVKPLFRLVHQRHHQNGSNVTVLGTAFGDAADIGLCFVAFHGALGLALWLLPRWNLVGVVTLIAFEVATNITGHCGYELPLWMHAAVTAGVGLTPMAATSKTHYIHHLDPRYNKALYFTWCDRLAGSYRDKHRLIAGDAPEKAA</sequence>
<feature type="transmembrane region" description="Helical" evidence="6">
    <location>
        <begin position="81"/>
        <end position="100"/>
    </location>
</feature>
<dbReference type="EMBL" id="JALJOU010000005">
    <property type="protein sequence ID" value="KAK9843666.1"/>
    <property type="molecule type" value="Genomic_DNA"/>
</dbReference>
<dbReference type="GO" id="GO:0005506">
    <property type="term" value="F:iron ion binding"/>
    <property type="evidence" value="ECO:0007669"/>
    <property type="project" value="InterPro"/>
</dbReference>
<evidence type="ECO:0000313" key="9">
    <source>
        <dbReference type="Proteomes" id="UP001445335"/>
    </source>
</evidence>
<evidence type="ECO:0000256" key="4">
    <source>
        <dbReference type="ARBA" id="ARBA00022989"/>
    </source>
</evidence>
<organism evidence="8 9">
    <name type="scientific">Elliptochloris bilobata</name>
    <dbReference type="NCBI Taxonomy" id="381761"/>
    <lineage>
        <taxon>Eukaryota</taxon>
        <taxon>Viridiplantae</taxon>
        <taxon>Chlorophyta</taxon>
        <taxon>core chlorophytes</taxon>
        <taxon>Trebouxiophyceae</taxon>
        <taxon>Trebouxiophyceae incertae sedis</taxon>
        <taxon>Elliptochloris clade</taxon>
        <taxon>Elliptochloris</taxon>
    </lineage>
</organism>
<feature type="transmembrane region" description="Helical" evidence="6">
    <location>
        <begin position="169"/>
        <end position="190"/>
    </location>
</feature>
<comment type="subcellular location">
    <subcellularLocation>
        <location evidence="1">Membrane</location>
    </subcellularLocation>
</comment>
<dbReference type="InterPro" id="IPR050307">
    <property type="entry name" value="Sterol_Desaturase_Related"/>
</dbReference>
<dbReference type="InterPro" id="IPR006694">
    <property type="entry name" value="Fatty_acid_hydroxylase"/>
</dbReference>
<gene>
    <name evidence="8" type="ORF">WJX81_001787</name>
</gene>
<evidence type="ECO:0000256" key="5">
    <source>
        <dbReference type="ARBA" id="ARBA00023136"/>
    </source>
</evidence>
<evidence type="ECO:0000256" key="6">
    <source>
        <dbReference type="SAM" id="Phobius"/>
    </source>
</evidence>
<reference evidence="8 9" key="1">
    <citation type="journal article" date="2024" name="Nat. Commun.">
        <title>Phylogenomics reveals the evolutionary origins of lichenization in chlorophyte algae.</title>
        <authorList>
            <person name="Puginier C."/>
            <person name="Libourel C."/>
            <person name="Otte J."/>
            <person name="Skaloud P."/>
            <person name="Haon M."/>
            <person name="Grisel S."/>
            <person name="Petersen M."/>
            <person name="Berrin J.G."/>
            <person name="Delaux P.M."/>
            <person name="Dal Grande F."/>
            <person name="Keller J."/>
        </authorList>
    </citation>
    <scope>NUCLEOTIDE SEQUENCE [LARGE SCALE GENOMIC DNA]</scope>
    <source>
        <strain evidence="8 9">SAG 245.80</strain>
    </source>
</reference>
<protein>
    <recommendedName>
        <fullName evidence="7">Fatty acid hydroxylase domain-containing protein</fullName>
    </recommendedName>
</protein>
<evidence type="ECO:0000313" key="8">
    <source>
        <dbReference type="EMBL" id="KAK9843666.1"/>
    </source>
</evidence>
<keyword evidence="5 6" id="KW-0472">Membrane</keyword>
<accession>A0AAW1SDG5</accession>
<keyword evidence="3 6" id="KW-0812">Transmembrane</keyword>
<dbReference type="GO" id="GO:0016491">
    <property type="term" value="F:oxidoreductase activity"/>
    <property type="evidence" value="ECO:0007669"/>
    <property type="project" value="InterPro"/>
</dbReference>
<comment type="similarity">
    <text evidence="2">Belongs to the sterol desaturase family.</text>
</comment>
<dbReference type="GO" id="GO:0008610">
    <property type="term" value="P:lipid biosynthetic process"/>
    <property type="evidence" value="ECO:0007669"/>
    <property type="project" value="InterPro"/>
</dbReference>
<feature type="transmembrane region" description="Helical" evidence="6">
    <location>
        <begin position="26"/>
        <end position="46"/>
    </location>
</feature>
<dbReference type="Pfam" id="PF04116">
    <property type="entry name" value="FA_hydroxylase"/>
    <property type="match status" value="1"/>
</dbReference>
<name>A0AAW1SDG5_9CHLO</name>
<dbReference type="PANTHER" id="PTHR11863">
    <property type="entry name" value="STEROL DESATURASE"/>
    <property type="match status" value="1"/>
</dbReference>
<feature type="domain" description="Fatty acid hydroxylase" evidence="7">
    <location>
        <begin position="122"/>
        <end position="265"/>
    </location>
</feature>